<dbReference type="OrthoDB" id="5933081at2"/>
<accession>A0A1M5F0D5</accession>
<organism evidence="1 2">
    <name type="scientific">Streptoalloteichus hindustanus</name>
    <dbReference type="NCBI Taxonomy" id="2017"/>
    <lineage>
        <taxon>Bacteria</taxon>
        <taxon>Bacillati</taxon>
        <taxon>Actinomycetota</taxon>
        <taxon>Actinomycetes</taxon>
        <taxon>Pseudonocardiales</taxon>
        <taxon>Pseudonocardiaceae</taxon>
        <taxon>Streptoalloteichus</taxon>
    </lineage>
</organism>
<gene>
    <name evidence="1" type="ORF">SAMN05444320_105222</name>
</gene>
<reference evidence="1 2" key="1">
    <citation type="submission" date="2016-11" db="EMBL/GenBank/DDBJ databases">
        <authorList>
            <person name="Jaros S."/>
            <person name="Januszkiewicz K."/>
            <person name="Wedrychowicz H."/>
        </authorList>
    </citation>
    <scope>NUCLEOTIDE SEQUENCE [LARGE SCALE GENOMIC DNA]</scope>
    <source>
        <strain evidence="1 2">DSM 44523</strain>
    </source>
</reference>
<sequence length="78" mass="8867">MHPPLRENFRHIMEYGLREYGVPLLGRLIKDSVLVDLGYVAGEQLRAAHERYTMGTSPVDLLLFPFLATELGLRALTQ</sequence>
<evidence type="ECO:0000313" key="2">
    <source>
        <dbReference type="Proteomes" id="UP000184501"/>
    </source>
</evidence>
<name>A0A1M5F0D5_STRHI</name>
<dbReference type="RefSeq" id="WP_073484279.1">
    <property type="nucleotide sequence ID" value="NZ_FQVN01000005.1"/>
</dbReference>
<keyword evidence="2" id="KW-1185">Reference proteome</keyword>
<proteinExistence type="predicted"/>
<dbReference type="Proteomes" id="UP000184501">
    <property type="component" value="Unassembled WGS sequence"/>
</dbReference>
<evidence type="ECO:0000313" key="1">
    <source>
        <dbReference type="EMBL" id="SHF85000.1"/>
    </source>
</evidence>
<dbReference type="STRING" id="2017.SAMN05444320_105222"/>
<dbReference type="EMBL" id="FQVN01000005">
    <property type="protein sequence ID" value="SHF85000.1"/>
    <property type="molecule type" value="Genomic_DNA"/>
</dbReference>
<protein>
    <submittedName>
        <fullName evidence="1">Uncharacterized protein</fullName>
    </submittedName>
</protein>
<dbReference type="AlphaFoldDB" id="A0A1M5F0D5"/>